<dbReference type="AlphaFoldDB" id="A0A928HED3"/>
<keyword evidence="2" id="KW-0812">Transmembrane</keyword>
<gene>
    <name evidence="3" type="ORF">E7027_00150</name>
</gene>
<feature type="region of interest" description="Disordered" evidence="1">
    <location>
        <begin position="194"/>
        <end position="232"/>
    </location>
</feature>
<evidence type="ECO:0000256" key="1">
    <source>
        <dbReference type="SAM" id="MobiDB-lite"/>
    </source>
</evidence>
<evidence type="ECO:0000313" key="3">
    <source>
        <dbReference type="EMBL" id="MBE6420553.1"/>
    </source>
</evidence>
<evidence type="ECO:0000256" key="2">
    <source>
        <dbReference type="SAM" id="Phobius"/>
    </source>
</evidence>
<organism evidence="3 4">
    <name type="scientific">Candidatus Avelusimicrobium gallicola</name>
    <dbReference type="NCBI Taxonomy" id="2562704"/>
    <lineage>
        <taxon>Bacteria</taxon>
        <taxon>Pseudomonadati</taxon>
        <taxon>Elusimicrobiota</taxon>
        <taxon>Elusimicrobia</taxon>
        <taxon>Elusimicrobiales</taxon>
        <taxon>Elusimicrobiaceae</taxon>
        <taxon>Candidatus Avelusimicrobium</taxon>
    </lineage>
</organism>
<dbReference type="Proteomes" id="UP000725649">
    <property type="component" value="Unassembled WGS sequence"/>
</dbReference>
<reference evidence="3" key="1">
    <citation type="submission" date="2019-04" db="EMBL/GenBank/DDBJ databases">
        <title>Evolution of Biomass-Degrading Anaerobic Consortia Revealed by Metagenomics.</title>
        <authorList>
            <person name="Peng X."/>
        </authorList>
    </citation>
    <scope>NUCLEOTIDE SEQUENCE</scope>
    <source>
        <strain evidence="3">SIG66</strain>
    </source>
</reference>
<comment type="caution">
    <text evidence="3">The sequence shown here is derived from an EMBL/GenBank/DDBJ whole genome shotgun (WGS) entry which is preliminary data.</text>
</comment>
<protein>
    <submittedName>
        <fullName evidence="3">Uncharacterized protein</fullName>
    </submittedName>
</protein>
<proteinExistence type="predicted"/>
<feature type="transmembrane region" description="Helical" evidence="2">
    <location>
        <begin position="439"/>
        <end position="457"/>
    </location>
</feature>
<evidence type="ECO:0000313" key="4">
    <source>
        <dbReference type="Proteomes" id="UP000725649"/>
    </source>
</evidence>
<feature type="transmembrane region" description="Helical" evidence="2">
    <location>
        <begin position="399"/>
        <end position="419"/>
    </location>
</feature>
<dbReference type="EMBL" id="SUVG01000001">
    <property type="protein sequence ID" value="MBE6420553.1"/>
    <property type="molecule type" value="Genomic_DNA"/>
</dbReference>
<sequence length="527" mass="53899">MNIFKWITSRAGMATSTVLKAVGMTTVVGVAGVAALQFLDSPADNTSFNPAGEYDPGEVVYVAGGSAGSYGSGGYSMDGYGSGEVASSMRISSAQINRLDRLTQTAPEGEVAEDIVAPSDPRAYQMGASEGLGMNANAGNEAELQNNPMGMMGDMMSNISNITQGVQGAAAGAAPAQQGAPAGAPALASAQKNWSKGAATGGNGGGNSFNSSFVVQDSGKSGSDKASNVTPGQAADVMKQFQGQMASIHDGMRMRSQSNFGNTEGFSGSWDASVANARTSKEANELKFIRKRSADAAANKHRSANEGARAFLASTKISGGMRITGENVTTGQGQGSTDVNNEYETNLRGIKDWADARDAYEEKRQQKLNELKGWFWGAVAIAIAAMIAIPYLKRLPAPWGWIAAAAMAVAALAVIVVGFVKCMKFFKEFDDYGFKGWPAAITILLPILAAGVGISFIKKVSDWIIKQMDKILGLGEKTTIFAKGAATGATAEAAAAGAAAAKSAALAATAAGAGTGAVVGGVGGAID</sequence>
<keyword evidence="2" id="KW-1133">Transmembrane helix</keyword>
<name>A0A928HED3_9BACT</name>
<feature type="compositionally biased region" description="Polar residues" evidence="1">
    <location>
        <begin position="214"/>
        <end position="231"/>
    </location>
</feature>
<accession>A0A928HED3</accession>
<keyword evidence="2" id="KW-0472">Membrane</keyword>
<feature type="transmembrane region" description="Helical" evidence="2">
    <location>
        <begin position="373"/>
        <end position="392"/>
    </location>
</feature>